<keyword evidence="11" id="KW-1185">Reference proteome</keyword>
<dbReference type="EMBL" id="JAWIZZ010000036">
    <property type="protein sequence ID" value="KAK5781381.1"/>
    <property type="molecule type" value="Genomic_DNA"/>
</dbReference>
<evidence type="ECO:0000313" key="10">
    <source>
        <dbReference type="EMBL" id="KAK5781381.1"/>
    </source>
</evidence>
<evidence type="ECO:0000256" key="8">
    <source>
        <dbReference type="ARBA" id="ARBA00035185"/>
    </source>
</evidence>
<keyword evidence="5" id="KW-0496">Mitochondrion</keyword>
<evidence type="ECO:0000256" key="1">
    <source>
        <dbReference type="ARBA" id="ARBA00004173"/>
    </source>
</evidence>
<organism evidence="10 11">
    <name type="scientific">Arxiozyma heterogenica</name>
    <dbReference type="NCBI Taxonomy" id="278026"/>
    <lineage>
        <taxon>Eukaryota</taxon>
        <taxon>Fungi</taxon>
        <taxon>Dikarya</taxon>
        <taxon>Ascomycota</taxon>
        <taxon>Saccharomycotina</taxon>
        <taxon>Saccharomycetes</taxon>
        <taxon>Saccharomycetales</taxon>
        <taxon>Saccharomycetaceae</taxon>
        <taxon>Arxiozyma</taxon>
    </lineage>
</organism>
<evidence type="ECO:0000256" key="9">
    <source>
        <dbReference type="ARBA" id="ARBA00035511"/>
    </source>
</evidence>
<protein>
    <recommendedName>
        <fullName evidence="8">Large ribosomal subunit protein mL67</fullName>
    </recommendedName>
    <alternativeName>
        <fullName evidence="9">Mitochondrial homologous recombination protein 1</fullName>
    </alternativeName>
</protein>
<dbReference type="PANTHER" id="PTHR28184">
    <property type="entry name" value="MITOCHONDRIAL HOMOLOGOUS RECOMBINATION PROTEIN 1"/>
    <property type="match status" value="1"/>
</dbReference>
<evidence type="ECO:0000256" key="5">
    <source>
        <dbReference type="ARBA" id="ARBA00023128"/>
    </source>
</evidence>
<name>A0AAN7ZYL7_9SACH</name>
<accession>A0AAN7ZYL7</accession>
<dbReference type="InterPro" id="IPR024629">
    <property type="entry name" value="Ribosomal_mL67"/>
</dbReference>
<dbReference type="GO" id="GO:0003735">
    <property type="term" value="F:structural constituent of ribosome"/>
    <property type="evidence" value="ECO:0007669"/>
    <property type="project" value="TreeGrafter"/>
</dbReference>
<keyword evidence="4" id="KW-0805">Transcription regulation</keyword>
<comment type="subcellular location">
    <subcellularLocation>
        <location evidence="1">Mitochondrion</location>
    </subcellularLocation>
</comment>
<dbReference type="GO" id="GO:0003697">
    <property type="term" value="F:single-stranded DNA binding"/>
    <property type="evidence" value="ECO:0007669"/>
    <property type="project" value="InterPro"/>
</dbReference>
<dbReference type="PANTHER" id="PTHR28184:SF1">
    <property type="entry name" value="LARGE RIBOSOMAL SUBUNIT PROTEIN ML67"/>
    <property type="match status" value="1"/>
</dbReference>
<dbReference type="GO" id="GO:1990904">
    <property type="term" value="C:ribonucleoprotein complex"/>
    <property type="evidence" value="ECO:0007669"/>
    <property type="project" value="UniProtKB-KW"/>
</dbReference>
<dbReference type="Proteomes" id="UP001306508">
    <property type="component" value="Unassembled WGS sequence"/>
</dbReference>
<proteinExistence type="inferred from homology"/>
<evidence type="ECO:0000256" key="3">
    <source>
        <dbReference type="ARBA" id="ARBA00022980"/>
    </source>
</evidence>
<comment type="similarity">
    <text evidence="2">Belongs to the mitochondrion-specific ribosomal protein mL67 family.</text>
</comment>
<gene>
    <name evidence="10" type="ORF">RI543_001223</name>
</gene>
<keyword evidence="7" id="KW-0687">Ribonucleoprotein</keyword>
<dbReference type="GO" id="GO:0005840">
    <property type="term" value="C:ribosome"/>
    <property type="evidence" value="ECO:0007669"/>
    <property type="project" value="UniProtKB-KW"/>
</dbReference>
<dbReference type="AlphaFoldDB" id="A0AAN7ZYL7"/>
<comment type="caution">
    <text evidence="10">The sequence shown here is derived from an EMBL/GenBank/DDBJ whole genome shotgun (WGS) entry which is preliminary data.</text>
</comment>
<keyword evidence="3" id="KW-0689">Ribosomal protein</keyword>
<evidence type="ECO:0000313" key="11">
    <source>
        <dbReference type="Proteomes" id="UP001306508"/>
    </source>
</evidence>
<sequence length="224" mass="26671">MQAATPMKSIKWLTKRQYPPYIYLFRHLERGQVVYSQTPFPTKQDIENLWPRPNQNNKKPIYGTRRDLWKLMCLVKLPKPEWSLQLYRDLVHLRHLRDIKGINTYRELNSFKQIWYSGQFRPVYGQEAIADLRECLLKGPVGNSDTTEHNNNNNNTNLVTIYWEDLWRMGDKEKYWTNILPQVEHKQIPRIGNTSREESGLLKLLNRDQISNSEINENINNTTS</sequence>
<dbReference type="GO" id="GO:0000150">
    <property type="term" value="F:DNA strand exchange activity"/>
    <property type="evidence" value="ECO:0007669"/>
    <property type="project" value="InterPro"/>
</dbReference>
<dbReference type="GO" id="GO:0005739">
    <property type="term" value="C:mitochondrion"/>
    <property type="evidence" value="ECO:0007669"/>
    <property type="project" value="UniProtKB-SubCell"/>
</dbReference>
<reference evidence="11" key="1">
    <citation type="submission" date="2023-07" db="EMBL/GenBank/DDBJ databases">
        <title>A draft genome of Kazachstania heterogenica Y-27499.</title>
        <authorList>
            <person name="Donic C."/>
            <person name="Kralova J.S."/>
            <person name="Fidel L."/>
            <person name="Ben-Dor S."/>
            <person name="Jung S."/>
        </authorList>
    </citation>
    <scope>NUCLEOTIDE SEQUENCE [LARGE SCALE GENOMIC DNA]</scope>
    <source>
        <strain evidence="11">Y27499</strain>
    </source>
</reference>
<dbReference type="Pfam" id="PF12829">
    <property type="entry name" value="Mhr1"/>
    <property type="match status" value="1"/>
</dbReference>
<keyword evidence="6" id="KW-0804">Transcription</keyword>
<evidence type="ECO:0000256" key="2">
    <source>
        <dbReference type="ARBA" id="ARBA00010741"/>
    </source>
</evidence>
<evidence type="ECO:0000256" key="4">
    <source>
        <dbReference type="ARBA" id="ARBA00023015"/>
    </source>
</evidence>
<evidence type="ECO:0000256" key="6">
    <source>
        <dbReference type="ARBA" id="ARBA00023163"/>
    </source>
</evidence>
<evidence type="ECO:0000256" key="7">
    <source>
        <dbReference type="ARBA" id="ARBA00023274"/>
    </source>
</evidence>